<evidence type="ECO:0000256" key="1">
    <source>
        <dbReference type="ARBA" id="ARBA00004651"/>
    </source>
</evidence>
<dbReference type="Proteomes" id="UP000886890">
    <property type="component" value="Unassembled WGS sequence"/>
</dbReference>
<evidence type="ECO:0000259" key="15">
    <source>
        <dbReference type="Pfam" id="PF06580"/>
    </source>
</evidence>
<dbReference type="InterPro" id="IPR050640">
    <property type="entry name" value="Bact_2-comp_sensor_kinase"/>
</dbReference>
<evidence type="ECO:0000256" key="6">
    <source>
        <dbReference type="ARBA" id="ARBA00022741"/>
    </source>
</evidence>
<evidence type="ECO:0000259" key="14">
    <source>
        <dbReference type="Pfam" id="PF02518"/>
    </source>
</evidence>
<evidence type="ECO:0000256" key="10">
    <source>
        <dbReference type="ARBA" id="ARBA00023012"/>
    </source>
</evidence>
<keyword evidence="3" id="KW-0597">Phosphoprotein</keyword>
<dbReference type="GO" id="GO:0000155">
    <property type="term" value="F:phosphorelay sensor kinase activity"/>
    <property type="evidence" value="ECO:0007669"/>
    <property type="project" value="InterPro"/>
</dbReference>
<feature type="transmembrane region" description="Helical" evidence="13">
    <location>
        <begin position="274"/>
        <end position="295"/>
    </location>
</feature>
<evidence type="ECO:0000256" key="11">
    <source>
        <dbReference type="ARBA" id="ARBA00023136"/>
    </source>
</evidence>
<keyword evidence="10" id="KW-0902">Two-component regulatory system</keyword>
<keyword evidence="9 13" id="KW-1133">Transmembrane helix</keyword>
<dbReference type="Pfam" id="PF06580">
    <property type="entry name" value="His_kinase"/>
    <property type="match status" value="1"/>
</dbReference>
<evidence type="ECO:0000256" key="4">
    <source>
        <dbReference type="ARBA" id="ARBA00022679"/>
    </source>
</evidence>
<evidence type="ECO:0000313" key="16">
    <source>
        <dbReference type="EMBL" id="HIX78116.1"/>
    </source>
</evidence>
<keyword evidence="11 13" id="KW-0472">Membrane</keyword>
<accession>A0A9D2BJ70</accession>
<feature type="coiled-coil region" evidence="12">
    <location>
        <begin position="312"/>
        <end position="368"/>
    </location>
</feature>
<dbReference type="PANTHER" id="PTHR34220">
    <property type="entry name" value="SENSOR HISTIDINE KINASE YPDA"/>
    <property type="match status" value="1"/>
</dbReference>
<keyword evidence="2" id="KW-1003">Cell membrane</keyword>
<dbReference type="EMBL" id="DXEK01000181">
    <property type="protein sequence ID" value="HIX78116.1"/>
    <property type="molecule type" value="Genomic_DNA"/>
</dbReference>
<keyword evidence="12" id="KW-0175">Coiled coil</keyword>
<evidence type="ECO:0000256" key="13">
    <source>
        <dbReference type="SAM" id="Phobius"/>
    </source>
</evidence>
<evidence type="ECO:0000313" key="17">
    <source>
        <dbReference type="Proteomes" id="UP000886890"/>
    </source>
</evidence>
<name>A0A9D2BJ70_9FIRM</name>
<keyword evidence="8" id="KW-0067">ATP-binding</keyword>
<organism evidence="16 17">
    <name type="scientific">Candidatus Fusicatenibacter merdavium</name>
    <dbReference type="NCBI Taxonomy" id="2838600"/>
    <lineage>
        <taxon>Bacteria</taxon>
        <taxon>Bacillati</taxon>
        <taxon>Bacillota</taxon>
        <taxon>Clostridia</taxon>
        <taxon>Lachnospirales</taxon>
        <taxon>Lachnospiraceae</taxon>
        <taxon>Fusicatenibacter</taxon>
    </lineage>
</organism>
<keyword evidence="6" id="KW-0547">Nucleotide-binding</keyword>
<evidence type="ECO:0000256" key="8">
    <source>
        <dbReference type="ARBA" id="ARBA00022840"/>
    </source>
</evidence>
<reference evidence="16" key="2">
    <citation type="submission" date="2021-04" db="EMBL/GenBank/DDBJ databases">
        <authorList>
            <person name="Gilroy R."/>
        </authorList>
    </citation>
    <scope>NUCLEOTIDE SEQUENCE</scope>
    <source>
        <strain evidence="16">CHK183-1962</strain>
    </source>
</reference>
<dbReference type="PANTHER" id="PTHR34220:SF11">
    <property type="entry name" value="SENSOR PROTEIN KINASE HPTS"/>
    <property type="match status" value="1"/>
</dbReference>
<keyword evidence="7 16" id="KW-0418">Kinase</keyword>
<proteinExistence type="predicted"/>
<protein>
    <submittedName>
        <fullName evidence="16">Histidine kinase</fullName>
    </submittedName>
</protein>
<dbReference type="InterPro" id="IPR003594">
    <property type="entry name" value="HATPase_dom"/>
</dbReference>
<comment type="caution">
    <text evidence="16">The sequence shown here is derived from an EMBL/GenBank/DDBJ whole genome shotgun (WGS) entry which is preliminary data.</text>
</comment>
<dbReference type="InterPro" id="IPR010559">
    <property type="entry name" value="Sig_transdc_His_kin_internal"/>
</dbReference>
<keyword evidence="5 13" id="KW-0812">Transmembrane</keyword>
<evidence type="ECO:0000256" key="5">
    <source>
        <dbReference type="ARBA" id="ARBA00022692"/>
    </source>
</evidence>
<keyword evidence="4" id="KW-0808">Transferase</keyword>
<dbReference type="Pfam" id="PF02518">
    <property type="entry name" value="HATPase_c"/>
    <property type="match status" value="1"/>
</dbReference>
<feature type="domain" description="Histidine kinase/HSP90-like ATPase" evidence="14">
    <location>
        <begin position="457"/>
        <end position="567"/>
    </location>
</feature>
<evidence type="ECO:0000256" key="3">
    <source>
        <dbReference type="ARBA" id="ARBA00022553"/>
    </source>
</evidence>
<reference evidence="16" key="1">
    <citation type="journal article" date="2021" name="PeerJ">
        <title>Extensive microbial diversity within the chicken gut microbiome revealed by metagenomics and culture.</title>
        <authorList>
            <person name="Gilroy R."/>
            <person name="Ravi A."/>
            <person name="Getino M."/>
            <person name="Pursley I."/>
            <person name="Horton D.L."/>
            <person name="Alikhan N.F."/>
            <person name="Baker D."/>
            <person name="Gharbi K."/>
            <person name="Hall N."/>
            <person name="Watson M."/>
            <person name="Adriaenssens E.M."/>
            <person name="Foster-Nyarko E."/>
            <person name="Jarju S."/>
            <person name="Secka A."/>
            <person name="Antonio M."/>
            <person name="Oren A."/>
            <person name="Chaudhuri R.R."/>
            <person name="La Ragione R."/>
            <person name="Hildebrand F."/>
            <person name="Pallen M.J."/>
        </authorList>
    </citation>
    <scope>NUCLEOTIDE SEQUENCE</scope>
    <source>
        <strain evidence="16">CHK183-1962</strain>
    </source>
</reference>
<evidence type="ECO:0000256" key="12">
    <source>
        <dbReference type="SAM" id="Coils"/>
    </source>
</evidence>
<dbReference type="InterPro" id="IPR036890">
    <property type="entry name" value="HATPase_C_sf"/>
</dbReference>
<dbReference type="GO" id="GO:0005524">
    <property type="term" value="F:ATP binding"/>
    <property type="evidence" value="ECO:0007669"/>
    <property type="project" value="UniProtKB-KW"/>
</dbReference>
<evidence type="ECO:0000256" key="9">
    <source>
        <dbReference type="ARBA" id="ARBA00022989"/>
    </source>
</evidence>
<sequence>MVWKKGKKKQKAQTIQKIGMRVLVPVFLALIGFLICLGIGLRETRNLANQYIRDTAELYIEQVNQDILQMNTELIQILISNDYISQIPQGMSPADAKYYPMLENIREENRLLKIRYQEVRNFFVYAQEPDLLIGDNGMVFAESQVTGLLAELQKFSREAVKKNISTTEWCFLEAEDSIYIIGYYAKNHKLMGCVIELDDIFSMIQEMTENYQVIPFMLQQDGTIIFPKNVQSIEELKNMDEGREYEYPLWNLGKIGVYILSNGGILENVLRMQAILVILIAILLIICTIMVLRYYRSLMKPLQGFVQGITELEEEQQLNENGSNNILELEAVSDRFRDLLRKIQSLKIAIYEKELNEQKAELEYMQEQIRPHFFLNCLSLIHGIADAQGEEKITHITRVLSEYIRYNYRDSGKERNLQEELEHVKKYVELQKLRYGENAFHFEVIEDAQVGDSHIPSLVLQTLVENSVVHAVNLDRLVEISVYITSEVYEDGKYLYLCVSDTGKGFSPEIMEAIEKDLPIVYNGRKHVGLQNIKRRLKLLYGGRASMTIQNMDENYGAIVEIRIPQDEE</sequence>
<dbReference type="GO" id="GO:0005886">
    <property type="term" value="C:plasma membrane"/>
    <property type="evidence" value="ECO:0007669"/>
    <property type="project" value="UniProtKB-SubCell"/>
</dbReference>
<evidence type="ECO:0000256" key="2">
    <source>
        <dbReference type="ARBA" id="ARBA00022475"/>
    </source>
</evidence>
<dbReference type="AlphaFoldDB" id="A0A9D2BJ70"/>
<evidence type="ECO:0000256" key="7">
    <source>
        <dbReference type="ARBA" id="ARBA00022777"/>
    </source>
</evidence>
<feature type="transmembrane region" description="Helical" evidence="13">
    <location>
        <begin position="21"/>
        <end position="41"/>
    </location>
</feature>
<dbReference type="SUPFAM" id="SSF55874">
    <property type="entry name" value="ATPase domain of HSP90 chaperone/DNA topoisomerase II/histidine kinase"/>
    <property type="match status" value="1"/>
</dbReference>
<gene>
    <name evidence="16" type="ORF">H9734_11070</name>
</gene>
<dbReference type="Gene3D" id="3.30.565.10">
    <property type="entry name" value="Histidine kinase-like ATPase, C-terminal domain"/>
    <property type="match status" value="1"/>
</dbReference>
<comment type="subcellular location">
    <subcellularLocation>
        <location evidence="1">Cell membrane</location>
        <topology evidence="1">Multi-pass membrane protein</topology>
    </subcellularLocation>
</comment>
<feature type="domain" description="Signal transduction histidine kinase internal region" evidence="15">
    <location>
        <begin position="360"/>
        <end position="438"/>
    </location>
</feature>